<keyword evidence="5 8" id="KW-0418">Kinase</keyword>
<dbReference type="Proteomes" id="UP000061569">
    <property type="component" value="Chromosome"/>
</dbReference>
<dbReference type="KEGG" id="lez:GLE_4499"/>
<dbReference type="EC" id="2.7.13.3" evidence="2"/>
<protein>
    <recommendedName>
        <fullName evidence="2">histidine kinase</fullName>
        <ecNumber evidence="2">2.7.13.3</ecNumber>
    </recommendedName>
</protein>
<evidence type="ECO:0000256" key="3">
    <source>
        <dbReference type="ARBA" id="ARBA00022553"/>
    </source>
</evidence>
<dbReference type="STRING" id="69.GLE_4499"/>
<dbReference type="SMART" id="SM00387">
    <property type="entry name" value="HATPase_c"/>
    <property type="match status" value="1"/>
</dbReference>
<organism evidence="8 9">
    <name type="scientific">Lysobacter enzymogenes</name>
    <dbReference type="NCBI Taxonomy" id="69"/>
    <lineage>
        <taxon>Bacteria</taxon>
        <taxon>Pseudomonadati</taxon>
        <taxon>Pseudomonadota</taxon>
        <taxon>Gammaproteobacteria</taxon>
        <taxon>Lysobacterales</taxon>
        <taxon>Lysobacteraceae</taxon>
        <taxon>Lysobacter</taxon>
    </lineage>
</organism>
<dbReference type="PATRIC" id="fig|69.6.peg.4435"/>
<dbReference type="GO" id="GO:0016036">
    <property type="term" value="P:cellular response to phosphate starvation"/>
    <property type="evidence" value="ECO:0007669"/>
    <property type="project" value="TreeGrafter"/>
</dbReference>
<dbReference type="GO" id="GO:0005886">
    <property type="term" value="C:plasma membrane"/>
    <property type="evidence" value="ECO:0007669"/>
    <property type="project" value="TreeGrafter"/>
</dbReference>
<evidence type="ECO:0000256" key="4">
    <source>
        <dbReference type="ARBA" id="ARBA00022679"/>
    </source>
</evidence>
<dbReference type="InterPro" id="IPR036890">
    <property type="entry name" value="HATPase_C_sf"/>
</dbReference>
<evidence type="ECO:0000313" key="9">
    <source>
        <dbReference type="Proteomes" id="UP000061569"/>
    </source>
</evidence>
<comment type="catalytic activity">
    <reaction evidence="1">
        <text>ATP + protein L-histidine = ADP + protein N-phospho-L-histidine.</text>
        <dbReference type="EC" id="2.7.13.3"/>
    </reaction>
</comment>
<gene>
    <name evidence="8" type="ORF">GLE_4499</name>
</gene>
<keyword evidence="3" id="KW-0597">Phosphoprotein</keyword>
<feature type="domain" description="Histidine kinase/HSP90-like ATPase" evidence="7">
    <location>
        <begin position="146"/>
        <end position="269"/>
    </location>
</feature>
<dbReference type="PANTHER" id="PTHR45453">
    <property type="entry name" value="PHOSPHATE REGULON SENSOR PROTEIN PHOR"/>
    <property type="match status" value="1"/>
</dbReference>
<dbReference type="GO" id="GO:0004721">
    <property type="term" value="F:phosphoprotein phosphatase activity"/>
    <property type="evidence" value="ECO:0007669"/>
    <property type="project" value="TreeGrafter"/>
</dbReference>
<reference evidence="8 9" key="1">
    <citation type="submission" date="2015-11" db="EMBL/GenBank/DDBJ databases">
        <title>Genome sequences of Lysobacter enzymogenes strain C3 and Lysobacter antibioticus ATCC 29479.</title>
        <authorList>
            <person name="Kobayashi D.Y."/>
        </authorList>
    </citation>
    <scope>NUCLEOTIDE SEQUENCE [LARGE SCALE GENOMIC DNA]</scope>
    <source>
        <strain evidence="8 9">C3</strain>
    </source>
</reference>
<dbReference type="InterPro" id="IPR050351">
    <property type="entry name" value="BphY/WalK/GraS-like"/>
</dbReference>
<dbReference type="PANTHER" id="PTHR45453:SF1">
    <property type="entry name" value="PHOSPHATE REGULON SENSOR PROTEIN PHOR"/>
    <property type="match status" value="1"/>
</dbReference>
<dbReference type="SUPFAM" id="SSF55874">
    <property type="entry name" value="ATPase domain of HSP90 chaperone/DNA topoisomerase II/histidine kinase"/>
    <property type="match status" value="1"/>
</dbReference>
<evidence type="ECO:0000256" key="2">
    <source>
        <dbReference type="ARBA" id="ARBA00012438"/>
    </source>
</evidence>
<evidence type="ECO:0000256" key="6">
    <source>
        <dbReference type="ARBA" id="ARBA00023012"/>
    </source>
</evidence>
<dbReference type="AlphaFoldDB" id="A0A0S2DMN6"/>
<dbReference type="GO" id="GO:0000155">
    <property type="term" value="F:phosphorelay sensor kinase activity"/>
    <property type="evidence" value="ECO:0007669"/>
    <property type="project" value="TreeGrafter"/>
</dbReference>
<evidence type="ECO:0000256" key="1">
    <source>
        <dbReference type="ARBA" id="ARBA00000085"/>
    </source>
</evidence>
<evidence type="ECO:0000313" key="8">
    <source>
        <dbReference type="EMBL" id="ALN59840.1"/>
    </source>
</evidence>
<accession>A0A0S2DMN6</accession>
<dbReference type="Pfam" id="PF02518">
    <property type="entry name" value="HATPase_c"/>
    <property type="match status" value="1"/>
</dbReference>
<evidence type="ECO:0000256" key="5">
    <source>
        <dbReference type="ARBA" id="ARBA00022777"/>
    </source>
</evidence>
<sequence length="270" mass="30443">MTVNYDKENRKLQKLRVEIERLGADKFKIEQERDRLNSILAGMLHETRRLNLEINSFSEELSKCLASGDMVGVRENAESIMFASGLISSRLTFSDFELNPVSLARQGKIRAGIYKKFDKSRRLLAKSWRSKGISVRLEGLSYAEIDAVPAFELVPFVLLDNAIKYSPDNQDVKVLFEDRPNIDCHTRVTISSVGPMVSPEEIEKLTERGYRGGFAHGSRIAGEGLGLYLAEILSATANAKLKIFSSAENLYSFNGIPYSAFWVELDFFKK</sequence>
<name>A0A0S2DMN6_LYSEN</name>
<dbReference type="EMBL" id="CP013140">
    <property type="protein sequence ID" value="ALN59840.1"/>
    <property type="molecule type" value="Genomic_DNA"/>
</dbReference>
<proteinExistence type="predicted"/>
<evidence type="ECO:0000259" key="7">
    <source>
        <dbReference type="SMART" id="SM00387"/>
    </source>
</evidence>
<keyword evidence="4" id="KW-0808">Transferase</keyword>
<dbReference type="InterPro" id="IPR003594">
    <property type="entry name" value="HATPase_dom"/>
</dbReference>
<keyword evidence="6" id="KW-0902">Two-component regulatory system</keyword>
<dbReference type="Gene3D" id="3.30.565.10">
    <property type="entry name" value="Histidine kinase-like ATPase, C-terminal domain"/>
    <property type="match status" value="1"/>
</dbReference>
<dbReference type="OrthoDB" id="9809766at2"/>